<evidence type="ECO:0000313" key="3">
    <source>
        <dbReference type="Proteomes" id="UP000245829"/>
    </source>
</evidence>
<protein>
    <submittedName>
        <fullName evidence="2">Uncharacterized protein</fullName>
    </submittedName>
</protein>
<evidence type="ECO:0000313" key="2">
    <source>
        <dbReference type="EMBL" id="GBH34102.1"/>
    </source>
</evidence>
<organism evidence="2 3">
    <name type="scientific">Nitrosopumilus zosterae</name>
    <dbReference type="NCBI Taxonomy" id="718286"/>
    <lineage>
        <taxon>Archaea</taxon>
        <taxon>Nitrososphaerota</taxon>
        <taxon>Nitrososphaeria</taxon>
        <taxon>Nitrosopumilales</taxon>
        <taxon>Nitrosopumilaceae</taxon>
        <taxon>Nitrosopumilus</taxon>
    </lineage>
</organism>
<keyword evidence="1" id="KW-0472">Membrane</keyword>
<proteinExistence type="predicted"/>
<accession>A0A2S2KR13</accession>
<dbReference type="GeneID" id="76208776"/>
<dbReference type="RefSeq" id="WP_109876731.1">
    <property type="nucleotide sequence ID" value="NZ_AP026695.1"/>
</dbReference>
<dbReference type="AlphaFoldDB" id="A0A2S2KR13"/>
<reference evidence="2 3" key="1">
    <citation type="submission" date="2018-05" db="EMBL/GenBank/DDBJ databases">
        <title>genome sequencing of Nitrosopumilus sp. NM25.</title>
        <authorList>
            <person name="Mori K."/>
            <person name="Nakagawa T."/>
        </authorList>
    </citation>
    <scope>NUCLEOTIDE SEQUENCE [LARGE SCALE GENOMIC DNA]</scope>
    <source>
        <strain evidence="2 3">NM25</strain>
    </source>
</reference>
<keyword evidence="1" id="KW-0812">Transmembrane</keyword>
<sequence length="172" mass="19839">MNTRFQKQSREKKIIFFIVGLFVLNAFGMVPLGIIGAYTTPPMTITTTETLEDGAIQEKTSKKYYHEGLYETLQIHIYEFFRYSLPLTMTGYFLVDLPEFSYDYVGVIVWVLSLVSIPSVIKFTAQFPVWRRFIYVYLIAVQIAGMWALGRVNFECISFIDYPIRPGPPCGI</sequence>
<dbReference type="OrthoDB" id="375060at2157"/>
<keyword evidence="1" id="KW-1133">Transmembrane helix</keyword>
<keyword evidence="3" id="KW-1185">Reference proteome</keyword>
<dbReference type="EMBL" id="BGKI01000004">
    <property type="protein sequence ID" value="GBH34102.1"/>
    <property type="molecule type" value="Genomic_DNA"/>
</dbReference>
<comment type="caution">
    <text evidence="2">The sequence shown here is derived from an EMBL/GenBank/DDBJ whole genome shotgun (WGS) entry which is preliminary data.</text>
</comment>
<feature type="transmembrane region" description="Helical" evidence="1">
    <location>
        <begin position="14"/>
        <end position="38"/>
    </location>
</feature>
<feature type="transmembrane region" description="Helical" evidence="1">
    <location>
        <begin position="133"/>
        <end position="150"/>
    </location>
</feature>
<evidence type="ECO:0000256" key="1">
    <source>
        <dbReference type="SAM" id="Phobius"/>
    </source>
</evidence>
<feature type="transmembrane region" description="Helical" evidence="1">
    <location>
        <begin position="104"/>
        <end position="121"/>
    </location>
</feature>
<name>A0A2S2KR13_9ARCH</name>
<dbReference type="Proteomes" id="UP000245829">
    <property type="component" value="Unassembled WGS sequence"/>
</dbReference>
<gene>
    <name evidence="2" type="ORF">NZNM25_08930</name>
</gene>